<dbReference type="PIRSF" id="PIRSF014753">
    <property type="entry name" value="UCP014753"/>
    <property type="match status" value="1"/>
</dbReference>
<evidence type="ECO:0000259" key="1">
    <source>
        <dbReference type="Pfam" id="PF10022"/>
    </source>
</evidence>
<dbReference type="InterPro" id="IPR016624">
    <property type="entry name" value="UCP014753"/>
</dbReference>
<dbReference type="PANTHER" id="PTHR35339">
    <property type="entry name" value="LINALOOL DEHYDRATASE_ISOMERASE DOMAIN-CONTAINING PROTEIN"/>
    <property type="match status" value="1"/>
</dbReference>
<dbReference type="EMBL" id="CP045143">
    <property type="protein sequence ID" value="QFR24669.1"/>
    <property type="molecule type" value="Genomic_DNA"/>
</dbReference>
<organism evidence="3 4">
    <name type="scientific">Schleiferilactobacillus harbinensis</name>
    <dbReference type="NCBI Taxonomy" id="304207"/>
    <lineage>
        <taxon>Bacteria</taxon>
        <taxon>Bacillati</taxon>
        <taxon>Bacillota</taxon>
        <taxon>Bacilli</taxon>
        <taxon>Lactobacillales</taxon>
        <taxon>Lactobacillaceae</taxon>
        <taxon>Schleiferilactobacillus</taxon>
    </lineage>
</organism>
<dbReference type="KEGG" id="lhb:D1010_15535"/>
<dbReference type="Pfam" id="PF10022">
    <property type="entry name" value="DUF2264"/>
    <property type="match status" value="1"/>
</dbReference>
<accession>A0A5P8M8B4</accession>
<gene>
    <name evidence="3" type="ORF">D1010_15535</name>
</gene>
<reference evidence="3 4" key="1">
    <citation type="submission" date="2019-10" db="EMBL/GenBank/DDBJ databases">
        <title>The completed genome of Lactobacillus harbinensis M1.</title>
        <authorList>
            <person name="Zheng Y."/>
        </authorList>
    </citation>
    <scope>NUCLEOTIDE SEQUENCE [LARGE SCALE GENOMIC DNA]</scope>
    <source>
        <strain evidence="3 4">M1</strain>
    </source>
</reference>
<evidence type="ECO:0000259" key="2">
    <source>
        <dbReference type="Pfam" id="PF20938"/>
    </source>
</evidence>
<feature type="domain" description="DUF2264" evidence="1">
    <location>
        <begin position="3"/>
        <end position="135"/>
    </location>
</feature>
<dbReference type="Pfam" id="PF20938">
    <property type="entry name" value="DUF2264_C"/>
    <property type="match status" value="1"/>
</dbReference>
<dbReference type="PANTHER" id="PTHR35339:SF4">
    <property type="entry name" value="LINALOOL DEHYDRATASE_ISOMERASE DOMAIN-CONTAINING PROTEIN"/>
    <property type="match status" value="1"/>
</dbReference>
<proteinExistence type="predicted"/>
<sequence length="396" mass="43804">MVDDEHAKNFITRAQAFVQQYIYWFDAQGRSIPFGRSLTYRFAPVSFWSQFYLSGAYQGTAFSPAIIKGLIDRSVQYWAHRPITLSTPGPLSVGYGHNNYLLSEDYNAPGSPMWAFKLFTILELPAADPYWQLPAAGYPALPARSNQTAGGMQFIVDPAIPQHVFLASKQFPIAKLMYHGQEKYGKFAYSSHFGFNLSRDTQYIQQFAIDNALAFSIAGQDQFTSRRVIDASQMYADYAVSVWHTTTAQVVTYLVPLTATLHVRIHEVTTAFTLDAYEGGFPLTPWNPKHQTPATTAHSTSAVNREAVSTITDLLANRQPTHVDQGPNTNLISPEKNVVPALYTQLTPGRHILACAVLGDPRPGMALADADAQLSVTTTGYAVHNGAQTVTIPRYQ</sequence>
<evidence type="ECO:0000313" key="3">
    <source>
        <dbReference type="EMBL" id="QFR24669.1"/>
    </source>
</evidence>
<dbReference type="InterPro" id="IPR049349">
    <property type="entry name" value="DUF2264_N"/>
</dbReference>
<dbReference type="Proteomes" id="UP000326779">
    <property type="component" value="Chromosome"/>
</dbReference>
<name>A0A5P8M8B4_9LACO</name>
<dbReference type="AlphaFoldDB" id="A0A5P8M8B4"/>
<feature type="domain" description="DUF2264" evidence="2">
    <location>
        <begin position="163"/>
        <end position="361"/>
    </location>
</feature>
<protein>
    <submittedName>
        <fullName evidence="3">DUF2264 domain-containing protein</fullName>
    </submittedName>
</protein>
<dbReference type="InterPro" id="IPR049237">
    <property type="entry name" value="DUF2264_C"/>
</dbReference>
<evidence type="ECO:0000313" key="4">
    <source>
        <dbReference type="Proteomes" id="UP000326779"/>
    </source>
</evidence>